<dbReference type="NCBIfam" id="TIGR04183">
    <property type="entry name" value="Por_Secre_tail"/>
    <property type="match status" value="1"/>
</dbReference>
<keyword evidence="3 5" id="KW-0378">Hydrolase</keyword>
<protein>
    <submittedName>
        <fullName evidence="8">Por secretion system C-terminal sorting domain-containing protein</fullName>
    </submittedName>
</protein>
<dbReference type="Pfam" id="PF00082">
    <property type="entry name" value="Peptidase_S8"/>
    <property type="match status" value="1"/>
</dbReference>
<evidence type="ECO:0000256" key="4">
    <source>
        <dbReference type="ARBA" id="ARBA00022825"/>
    </source>
</evidence>
<feature type="chain" id="PRO_5011678607" evidence="6">
    <location>
        <begin position="23"/>
        <end position="557"/>
    </location>
</feature>
<dbReference type="InterPro" id="IPR000209">
    <property type="entry name" value="Peptidase_S8/S53_dom"/>
</dbReference>
<keyword evidence="6" id="KW-0732">Signal</keyword>
<organism evidence="8 9">
    <name type="scientific">Catalinimonas alkaloidigena</name>
    <dbReference type="NCBI Taxonomy" id="1075417"/>
    <lineage>
        <taxon>Bacteria</taxon>
        <taxon>Pseudomonadati</taxon>
        <taxon>Bacteroidota</taxon>
        <taxon>Cytophagia</taxon>
        <taxon>Cytophagales</taxon>
        <taxon>Catalimonadaceae</taxon>
        <taxon>Catalinimonas</taxon>
    </lineage>
</organism>
<dbReference type="GO" id="GO:0004252">
    <property type="term" value="F:serine-type endopeptidase activity"/>
    <property type="evidence" value="ECO:0007669"/>
    <property type="project" value="UniProtKB-UniRule"/>
</dbReference>
<evidence type="ECO:0000256" key="6">
    <source>
        <dbReference type="SAM" id="SignalP"/>
    </source>
</evidence>
<dbReference type="PRINTS" id="PR00723">
    <property type="entry name" value="SUBTILISIN"/>
</dbReference>
<dbReference type="PANTHER" id="PTHR43806">
    <property type="entry name" value="PEPTIDASE S8"/>
    <property type="match status" value="1"/>
</dbReference>
<feature type="active site" description="Charge relay system" evidence="5">
    <location>
        <position position="183"/>
    </location>
</feature>
<dbReference type="Gene3D" id="3.40.50.200">
    <property type="entry name" value="Peptidase S8/S53 domain"/>
    <property type="match status" value="1"/>
</dbReference>
<keyword evidence="9" id="KW-1185">Reference proteome</keyword>
<dbReference type="Proteomes" id="UP000198510">
    <property type="component" value="Unassembled WGS sequence"/>
</dbReference>
<feature type="domain" description="Peptidase S8/S53" evidence="7">
    <location>
        <begin position="174"/>
        <end position="453"/>
    </location>
</feature>
<proteinExistence type="inferred from homology"/>
<dbReference type="AlphaFoldDB" id="A0A1G9K4F2"/>
<dbReference type="PROSITE" id="PS51892">
    <property type="entry name" value="SUBTILASE"/>
    <property type="match status" value="1"/>
</dbReference>
<dbReference type="InterPro" id="IPR015500">
    <property type="entry name" value="Peptidase_S8_subtilisin-rel"/>
</dbReference>
<accession>A0A1G9K4F2</accession>
<dbReference type="InterPro" id="IPR026444">
    <property type="entry name" value="Secre_tail"/>
</dbReference>
<keyword evidence="2 5" id="KW-0645">Protease</keyword>
<dbReference type="InterPro" id="IPR036852">
    <property type="entry name" value="Peptidase_S8/S53_dom_sf"/>
</dbReference>
<feature type="signal peptide" evidence="6">
    <location>
        <begin position="1"/>
        <end position="22"/>
    </location>
</feature>
<sequence length="557" mass="60196">MGKNSMWSWLCLWLLCAPLVWAQSPTPLGGTQTYFVYFTDKLQTPYSLDRPEAFLSERAIQRRQRQHIDLTLRDLPVTPAYVAALRNAGAEVRYTSRWFNGAVIEASDSVLTVIQKLHFVANDVRLTLSLPAEGPRLKSGITALADETEAFYGASASQVTMLGAEHMHEQGWRGEGMQVAVLDAGFSNADALAAFAHLYDQNPENGEVLGTYDFVSRTPQLYRSSSHGTQVLSCLAAYLPGVTVGTAYRAQYYLFRTEDTSGERTIEEFNWLAAAERADSLGVDVINSSLGYSQFNDPAMSYVPAQMDGNTAFVTRAADMAASVGMLVVVSAGNEGSDVSWNGKITAPGDADSVLTVGAVWSDSSYASFSSRGPSADGRLKPDVVAQGVQAVVVQPSGAVVAGNGTSFAAPILCGLAVGVWQAFPDLTPAEVIQVLHQAGSQATHPDSLLGYGIPNFGRAATLAEQLLRQKTAGNVAIYPTVVEEGPVKLGLSRELWEHAFEVRAYDALGRLVHQEKVARATAEQELRFPVATLPPGVYLIRVWDAQQTYTFKVVRL</sequence>
<dbReference type="InterPro" id="IPR050131">
    <property type="entry name" value="Peptidase_S8_subtilisin-like"/>
</dbReference>
<feature type="active site" description="Charge relay system" evidence="5">
    <location>
        <position position="407"/>
    </location>
</feature>
<dbReference type="RefSeq" id="WP_176956077.1">
    <property type="nucleotide sequence ID" value="NZ_FNFO01000006.1"/>
</dbReference>
<dbReference type="PANTHER" id="PTHR43806:SF67">
    <property type="entry name" value="EGF-LIKE DOMAIN-CONTAINING PROTEIN"/>
    <property type="match status" value="1"/>
</dbReference>
<dbReference type="EMBL" id="FNFO01000006">
    <property type="protein sequence ID" value="SDL44628.1"/>
    <property type="molecule type" value="Genomic_DNA"/>
</dbReference>
<dbReference type="SUPFAM" id="SSF52743">
    <property type="entry name" value="Subtilisin-like"/>
    <property type="match status" value="1"/>
</dbReference>
<dbReference type="InterPro" id="IPR023827">
    <property type="entry name" value="Peptidase_S8_Asp-AS"/>
</dbReference>
<keyword evidence="4 5" id="KW-0720">Serine protease</keyword>
<dbReference type="PROSITE" id="PS00136">
    <property type="entry name" value="SUBTILASE_ASP"/>
    <property type="match status" value="1"/>
</dbReference>
<name>A0A1G9K4F2_9BACT</name>
<evidence type="ECO:0000256" key="5">
    <source>
        <dbReference type="PROSITE-ProRule" id="PRU01240"/>
    </source>
</evidence>
<reference evidence="8 9" key="1">
    <citation type="submission" date="2016-10" db="EMBL/GenBank/DDBJ databases">
        <authorList>
            <person name="de Groot N.N."/>
        </authorList>
    </citation>
    <scope>NUCLEOTIDE SEQUENCE [LARGE SCALE GENOMIC DNA]</scope>
    <source>
        <strain evidence="8 9">DSM 25186</strain>
    </source>
</reference>
<feature type="active site" description="Charge relay system" evidence="5">
    <location>
        <position position="227"/>
    </location>
</feature>
<evidence type="ECO:0000256" key="2">
    <source>
        <dbReference type="ARBA" id="ARBA00022670"/>
    </source>
</evidence>
<dbReference type="GO" id="GO:0006508">
    <property type="term" value="P:proteolysis"/>
    <property type="evidence" value="ECO:0007669"/>
    <property type="project" value="UniProtKB-KW"/>
</dbReference>
<comment type="similarity">
    <text evidence="1 5">Belongs to the peptidase S8 family.</text>
</comment>
<evidence type="ECO:0000256" key="1">
    <source>
        <dbReference type="ARBA" id="ARBA00011073"/>
    </source>
</evidence>
<evidence type="ECO:0000259" key="7">
    <source>
        <dbReference type="Pfam" id="PF00082"/>
    </source>
</evidence>
<evidence type="ECO:0000313" key="9">
    <source>
        <dbReference type="Proteomes" id="UP000198510"/>
    </source>
</evidence>
<evidence type="ECO:0000256" key="3">
    <source>
        <dbReference type="ARBA" id="ARBA00022801"/>
    </source>
</evidence>
<dbReference type="STRING" id="1075417.SAMN05421823_10648"/>
<gene>
    <name evidence="8" type="ORF">SAMN05421823_10648</name>
</gene>
<evidence type="ECO:0000313" key="8">
    <source>
        <dbReference type="EMBL" id="SDL44628.1"/>
    </source>
</evidence>